<gene>
    <name evidence="2" type="ORF">EYF80_059544</name>
</gene>
<feature type="region of interest" description="Disordered" evidence="1">
    <location>
        <begin position="1"/>
        <end position="94"/>
    </location>
</feature>
<dbReference type="Proteomes" id="UP000314294">
    <property type="component" value="Unassembled WGS sequence"/>
</dbReference>
<evidence type="ECO:0000313" key="3">
    <source>
        <dbReference type="Proteomes" id="UP000314294"/>
    </source>
</evidence>
<name>A0A4Z2EPH1_9TELE</name>
<feature type="compositionally biased region" description="Basic and acidic residues" evidence="1">
    <location>
        <begin position="69"/>
        <end position="88"/>
    </location>
</feature>
<comment type="caution">
    <text evidence="2">The sequence shown here is derived from an EMBL/GenBank/DDBJ whole genome shotgun (WGS) entry which is preliminary data.</text>
</comment>
<evidence type="ECO:0000256" key="1">
    <source>
        <dbReference type="SAM" id="MobiDB-lite"/>
    </source>
</evidence>
<reference evidence="2 3" key="1">
    <citation type="submission" date="2019-03" db="EMBL/GenBank/DDBJ databases">
        <title>First draft genome of Liparis tanakae, snailfish: a comprehensive survey of snailfish specific genes.</title>
        <authorList>
            <person name="Kim W."/>
            <person name="Song I."/>
            <person name="Jeong J.-H."/>
            <person name="Kim D."/>
            <person name="Kim S."/>
            <person name="Ryu S."/>
            <person name="Song J.Y."/>
            <person name="Lee S.K."/>
        </authorList>
    </citation>
    <scope>NUCLEOTIDE SEQUENCE [LARGE SCALE GENOMIC DNA]</scope>
    <source>
        <tissue evidence="2">Muscle</tissue>
    </source>
</reference>
<organism evidence="2 3">
    <name type="scientific">Liparis tanakae</name>
    <name type="common">Tanaka's snailfish</name>
    <dbReference type="NCBI Taxonomy" id="230148"/>
    <lineage>
        <taxon>Eukaryota</taxon>
        <taxon>Metazoa</taxon>
        <taxon>Chordata</taxon>
        <taxon>Craniata</taxon>
        <taxon>Vertebrata</taxon>
        <taxon>Euteleostomi</taxon>
        <taxon>Actinopterygii</taxon>
        <taxon>Neopterygii</taxon>
        <taxon>Teleostei</taxon>
        <taxon>Neoteleostei</taxon>
        <taxon>Acanthomorphata</taxon>
        <taxon>Eupercaria</taxon>
        <taxon>Perciformes</taxon>
        <taxon>Cottioidei</taxon>
        <taxon>Cottales</taxon>
        <taxon>Liparidae</taxon>
        <taxon>Liparis</taxon>
    </lineage>
</organism>
<evidence type="ECO:0000313" key="2">
    <source>
        <dbReference type="EMBL" id="TNN30304.1"/>
    </source>
</evidence>
<protein>
    <submittedName>
        <fullName evidence="2">Uncharacterized protein</fullName>
    </submittedName>
</protein>
<dbReference type="EMBL" id="SRLO01004641">
    <property type="protein sequence ID" value="TNN30304.1"/>
    <property type="molecule type" value="Genomic_DNA"/>
</dbReference>
<accession>A0A4Z2EPH1</accession>
<sequence length="94" mass="10945">MRDRTPYPSLPPRLPPPTCPSVERNKLADQQGFTRMPSNGRWPYRGSDRRTPDTLTYFLPPGQSRRGRTQMDRGLHRDVHSNKRETFVRGHKSS</sequence>
<feature type="compositionally biased region" description="Pro residues" evidence="1">
    <location>
        <begin position="8"/>
        <end position="19"/>
    </location>
</feature>
<keyword evidence="3" id="KW-1185">Reference proteome</keyword>
<proteinExistence type="predicted"/>
<dbReference type="AlphaFoldDB" id="A0A4Z2EPH1"/>